<keyword evidence="3" id="KW-1185">Reference proteome</keyword>
<dbReference type="SUPFAM" id="SSF51905">
    <property type="entry name" value="FAD/NAD(P)-binding domain"/>
    <property type="match status" value="1"/>
</dbReference>
<dbReference type="PANTHER" id="PTHR43539:SF68">
    <property type="entry name" value="FLAVIN-BINDING MONOOXYGENASE-LIKE PROTEIN (AFU_ORTHOLOGUE AFUA_4G09220)"/>
    <property type="match status" value="1"/>
</dbReference>
<dbReference type="InterPro" id="IPR036188">
    <property type="entry name" value="FAD/NAD-bd_sf"/>
</dbReference>
<dbReference type="AlphaFoldDB" id="A0A0C2T9W0"/>
<gene>
    <name evidence="2" type="ORF">M378DRAFT_79769</name>
</gene>
<protein>
    <recommendedName>
        <fullName evidence="4">Flavin-containing monooxygenase</fullName>
    </recommendedName>
</protein>
<dbReference type="GO" id="GO:0050660">
    <property type="term" value="F:flavin adenine dinucleotide binding"/>
    <property type="evidence" value="ECO:0007669"/>
    <property type="project" value="TreeGrafter"/>
</dbReference>
<sequence>MAVDFSKISVLPLPTLANLNATVPNEVDAQRIASAWLDVLAVAVESDKPVDIGNLFLEESSWRDMLSLTWDFRTFHGISSITTFLEDRIKLTHPRSFKLRQEFLGLQRPNEDIAWINAFFDFETDIGIGFGVLRLVPTSNGEWKAYTVFTNLEGLKGFPEKIGALRNQEPSHGGWEEDRKRERDFEDGDPTVLIVGGGQSGLEISARLKAYGIKSLVVERNERIGDNWRNRYTALSLHDPVWYNQMPYLPFPSTWPVYAPSQKLANWLEHYAAALDLNVWTSSEVTGAIQDPNTRKWRVSVRSADRSTRVFNVNHLVLSTGFSSPKPKIPEVPGVFGGETLHSSQHKQASDYAGRKVVVIGSCVAAHDIAHDCYNHGVDVTMYQRSSTHVMTTKNGYAVLLGGMYAENGPPTDIADRVNASLPYFAGIGLKQQIAQKIAELDKELIDALNHSGFRTNQGIFETGLLLLAFSRNGGYYLDVGTSQLIADGRIKLKSDSQLKEFTKTGLLFEDGSELEADVAIFATGNGDIKDNIREICGDDVADRCPPLVGFDQEGELSGIARYLGTPSLWYLTGSLATCRFYSKHVALQIKAKEEGVFGSRYSLSS</sequence>
<evidence type="ECO:0000313" key="2">
    <source>
        <dbReference type="EMBL" id="KIL63459.1"/>
    </source>
</evidence>
<dbReference type="STRING" id="946122.A0A0C2T9W0"/>
<dbReference type="Pfam" id="PF13738">
    <property type="entry name" value="Pyr_redox_3"/>
    <property type="match status" value="1"/>
</dbReference>
<dbReference type="EMBL" id="KN818259">
    <property type="protein sequence ID" value="KIL63459.1"/>
    <property type="molecule type" value="Genomic_DNA"/>
</dbReference>
<dbReference type="OrthoDB" id="74360at2759"/>
<dbReference type="Proteomes" id="UP000054549">
    <property type="component" value="Unassembled WGS sequence"/>
</dbReference>
<dbReference type="InParanoid" id="A0A0C2T9W0"/>
<reference evidence="2 3" key="1">
    <citation type="submission" date="2014-04" db="EMBL/GenBank/DDBJ databases">
        <title>Evolutionary Origins and Diversification of the Mycorrhizal Mutualists.</title>
        <authorList>
            <consortium name="DOE Joint Genome Institute"/>
            <consortium name="Mycorrhizal Genomics Consortium"/>
            <person name="Kohler A."/>
            <person name="Kuo A."/>
            <person name="Nagy L.G."/>
            <person name="Floudas D."/>
            <person name="Copeland A."/>
            <person name="Barry K.W."/>
            <person name="Cichocki N."/>
            <person name="Veneault-Fourrey C."/>
            <person name="LaButti K."/>
            <person name="Lindquist E.A."/>
            <person name="Lipzen A."/>
            <person name="Lundell T."/>
            <person name="Morin E."/>
            <person name="Murat C."/>
            <person name="Riley R."/>
            <person name="Ohm R."/>
            <person name="Sun H."/>
            <person name="Tunlid A."/>
            <person name="Henrissat B."/>
            <person name="Grigoriev I.V."/>
            <person name="Hibbett D.S."/>
            <person name="Martin F."/>
        </authorList>
    </citation>
    <scope>NUCLEOTIDE SEQUENCE [LARGE SCALE GENOMIC DNA]</scope>
    <source>
        <strain evidence="2 3">Koide BX008</strain>
    </source>
</reference>
<evidence type="ECO:0000313" key="3">
    <source>
        <dbReference type="Proteomes" id="UP000054549"/>
    </source>
</evidence>
<name>A0A0C2T9W0_AMAMK</name>
<evidence type="ECO:0008006" key="4">
    <source>
        <dbReference type="Google" id="ProtNLM"/>
    </source>
</evidence>
<dbReference type="Gene3D" id="3.50.50.60">
    <property type="entry name" value="FAD/NAD(P)-binding domain"/>
    <property type="match status" value="1"/>
</dbReference>
<accession>A0A0C2T9W0</accession>
<organism evidence="2 3">
    <name type="scientific">Amanita muscaria (strain Koide BX008)</name>
    <dbReference type="NCBI Taxonomy" id="946122"/>
    <lineage>
        <taxon>Eukaryota</taxon>
        <taxon>Fungi</taxon>
        <taxon>Dikarya</taxon>
        <taxon>Basidiomycota</taxon>
        <taxon>Agaricomycotina</taxon>
        <taxon>Agaricomycetes</taxon>
        <taxon>Agaricomycetidae</taxon>
        <taxon>Agaricales</taxon>
        <taxon>Pluteineae</taxon>
        <taxon>Amanitaceae</taxon>
        <taxon>Amanita</taxon>
    </lineage>
</organism>
<dbReference type="InterPro" id="IPR050982">
    <property type="entry name" value="Auxin_biosynth/cation_transpt"/>
</dbReference>
<dbReference type="GO" id="GO:0004497">
    <property type="term" value="F:monooxygenase activity"/>
    <property type="evidence" value="ECO:0007669"/>
    <property type="project" value="TreeGrafter"/>
</dbReference>
<dbReference type="PRINTS" id="PR00411">
    <property type="entry name" value="PNDRDTASEI"/>
</dbReference>
<dbReference type="PANTHER" id="PTHR43539">
    <property type="entry name" value="FLAVIN-BINDING MONOOXYGENASE-LIKE PROTEIN (AFU_ORTHOLOGUE AFUA_4G09220)"/>
    <property type="match status" value="1"/>
</dbReference>
<dbReference type="HOGENOM" id="CLU_015676_1_0_1"/>
<proteinExistence type="predicted"/>
<keyword evidence="1" id="KW-0560">Oxidoreductase</keyword>
<evidence type="ECO:0000256" key="1">
    <source>
        <dbReference type="ARBA" id="ARBA00023002"/>
    </source>
</evidence>